<reference evidence="2" key="1">
    <citation type="journal article" date="2020" name="mSystems">
        <title>Genome- and Community-Level Interaction Insights into Carbon Utilization and Element Cycling Functions of Hydrothermarchaeota in Hydrothermal Sediment.</title>
        <authorList>
            <person name="Zhou Z."/>
            <person name="Liu Y."/>
            <person name="Xu W."/>
            <person name="Pan J."/>
            <person name="Luo Z.H."/>
            <person name="Li M."/>
        </authorList>
    </citation>
    <scope>NUCLEOTIDE SEQUENCE [LARGE SCALE GENOMIC DNA]</scope>
    <source>
        <strain evidence="2">HyVt-527</strain>
    </source>
</reference>
<feature type="chain" id="PRO_5030560900" description="Tetratricopeptide repeat protein" evidence="1">
    <location>
        <begin position="21"/>
        <end position="274"/>
    </location>
</feature>
<dbReference type="Proteomes" id="UP000886124">
    <property type="component" value="Unassembled WGS sequence"/>
</dbReference>
<organism evidence="2">
    <name type="scientific">Caldithrix abyssi</name>
    <dbReference type="NCBI Taxonomy" id="187145"/>
    <lineage>
        <taxon>Bacteria</taxon>
        <taxon>Pseudomonadati</taxon>
        <taxon>Calditrichota</taxon>
        <taxon>Calditrichia</taxon>
        <taxon>Calditrichales</taxon>
        <taxon>Calditrichaceae</taxon>
        <taxon>Caldithrix</taxon>
    </lineage>
</organism>
<dbReference type="InterPro" id="IPR011990">
    <property type="entry name" value="TPR-like_helical_dom_sf"/>
</dbReference>
<evidence type="ECO:0008006" key="3">
    <source>
        <dbReference type="Google" id="ProtNLM"/>
    </source>
</evidence>
<evidence type="ECO:0000313" key="2">
    <source>
        <dbReference type="EMBL" id="HHJ53547.1"/>
    </source>
</evidence>
<feature type="signal peptide" evidence="1">
    <location>
        <begin position="1"/>
        <end position="20"/>
    </location>
</feature>
<evidence type="ECO:0000256" key="1">
    <source>
        <dbReference type="SAM" id="SignalP"/>
    </source>
</evidence>
<keyword evidence="1" id="KW-0732">Signal</keyword>
<comment type="caution">
    <text evidence="2">The sequence shown here is derived from an EMBL/GenBank/DDBJ whole genome shotgun (WGS) entry which is preliminary data.</text>
</comment>
<feature type="non-terminal residue" evidence="2">
    <location>
        <position position="274"/>
    </location>
</feature>
<accession>A0A7V5UFK4</accession>
<gene>
    <name evidence="2" type="ORF">ENJ89_10160</name>
</gene>
<sequence length="274" mass="31742">MKQFLLFASLILTFSFFVSCGGNPEQEGDQAYAAGKYSRALSYYLEVKKSQPNNPKINEKIALTYMHKGLDLYQKRKNLAAFTGNFERGLEFIPEGNTSDSFKKEYSQLLYQIAMAYHNTPPANEIQKEQYFTKTLDYLEDALFYDENNSDARKALDDIKKANFQQTFDKGMKFYKQAKKEKSNLDLYLTAEFYFKRAVSFDPDNADAQKYLRKVRRKTLSILDYNWDFPFGVADKEYSGKHLLIAFSGINNTTEPFTFDPAKLKLYTRDGAEV</sequence>
<dbReference type="Gene3D" id="1.25.40.10">
    <property type="entry name" value="Tetratricopeptide repeat domain"/>
    <property type="match status" value="1"/>
</dbReference>
<name>A0A7V5UFK4_CALAY</name>
<proteinExistence type="predicted"/>
<dbReference type="EMBL" id="DROD01000643">
    <property type="protein sequence ID" value="HHJ53547.1"/>
    <property type="molecule type" value="Genomic_DNA"/>
</dbReference>
<dbReference type="PROSITE" id="PS51257">
    <property type="entry name" value="PROKAR_LIPOPROTEIN"/>
    <property type="match status" value="1"/>
</dbReference>
<protein>
    <recommendedName>
        <fullName evidence="3">Tetratricopeptide repeat protein</fullName>
    </recommendedName>
</protein>
<dbReference type="AlphaFoldDB" id="A0A7V5UFK4"/>